<dbReference type="AlphaFoldDB" id="A0A6C0CBH4"/>
<proteinExistence type="predicted"/>
<dbReference type="Pfam" id="PF00004">
    <property type="entry name" value="AAA"/>
    <property type="match status" value="1"/>
</dbReference>
<protein>
    <recommendedName>
        <fullName evidence="2">ATPase AAA-type core domain-containing protein</fullName>
    </recommendedName>
</protein>
<name>A0A6C0CBH4_9ZZZZ</name>
<dbReference type="SUPFAM" id="SSF52540">
    <property type="entry name" value="P-loop containing nucleoside triphosphate hydrolases"/>
    <property type="match status" value="1"/>
</dbReference>
<dbReference type="InterPro" id="IPR027417">
    <property type="entry name" value="P-loop_NTPase"/>
</dbReference>
<evidence type="ECO:0000259" key="2">
    <source>
        <dbReference type="Pfam" id="PF00004"/>
    </source>
</evidence>
<accession>A0A6C0CBH4</accession>
<feature type="domain" description="ATPase AAA-type core" evidence="2">
    <location>
        <begin position="183"/>
        <end position="285"/>
    </location>
</feature>
<evidence type="ECO:0000313" key="3">
    <source>
        <dbReference type="EMBL" id="QHT02066.1"/>
    </source>
</evidence>
<organism evidence="3">
    <name type="scientific">viral metagenome</name>
    <dbReference type="NCBI Taxonomy" id="1070528"/>
    <lineage>
        <taxon>unclassified sequences</taxon>
        <taxon>metagenomes</taxon>
        <taxon>organismal metagenomes</taxon>
    </lineage>
</organism>
<feature type="compositionally biased region" description="Low complexity" evidence="1">
    <location>
        <begin position="124"/>
        <end position="135"/>
    </location>
</feature>
<dbReference type="EMBL" id="MN739390">
    <property type="protein sequence ID" value="QHT02066.1"/>
    <property type="molecule type" value="Genomic_DNA"/>
</dbReference>
<dbReference type="GO" id="GO:0016887">
    <property type="term" value="F:ATP hydrolysis activity"/>
    <property type="evidence" value="ECO:0007669"/>
    <property type="project" value="InterPro"/>
</dbReference>
<dbReference type="InterPro" id="IPR003959">
    <property type="entry name" value="ATPase_AAA_core"/>
</dbReference>
<reference evidence="3" key="1">
    <citation type="journal article" date="2020" name="Nature">
        <title>Giant virus diversity and host interactions through global metagenomics.</title>
        <authorList>
            <person name="Schulz F."/>
            <person name="Roux S."/>
            <person name="Paez-Espino D."/>
            <person name="Jungbluth S."/>
            <person name="Walsh D.A."/>
            <person name="Denef V.J."/>
            <person name="McMahon K.D."/>
            <person name="Konstantinidis K.T."/>
            <person name="Eloe-Fadrosh E.A."/>
            <person name="Kyrpides N.C."/>
            <person name="Woyke T."/>
        </authorList>
    </citation>
    <scope>NUCLEOTIDE SEQUENCE</scope>
    <source>
        <strain evidence="3">GVMAG-M-3300020565-3</strain>
    </source>
</reference>
<feature type="region of interest" description="Disordered" evidence="1">
    <location>
        <begin position="119"/>
        <end position="138"/>
    </location>
</feature>
<evidence type="ECO:0000256" key="1">
    <source>
        <dbReference type="SAM" id="MobiDB-lite"/>
    </source>
</evidence>
<dbReference type="Gene3D" id="3.40.50.300">
    <property type="entry name" value="P-loop containing nucleotide triphosphate hydrolases"/>
    <property type="match status" value="1"/>
</dbReference>
<feature type="compositionally biased region" description="Low complexity" evidence="1">
    <location>
        <begin position="61"/>
        <end position="78"/>
    </location>
</feature>
<feature type="region of interest" description="Disordered" evidence="1">
    <location>
        <begin position="47"/>
        <end position="112"/>
    </location>
</feature>
<dbReference type="GO" id="GO:0005524">
    <property type="term" value="F:ATP binding"/>
    <property type="evidence" value="ECO:0007669"/>
    <property type="project" value="InterPro"/>
</dbReference>
<sequence length="515" mass="58272">MLLQQSFKPLKAPRAPRAPKAAKAAILLKEDVEPTVLLKEDTEPTVLLKEDTEPTPDIPLKAAKAAKASRAAKAAKASRAAKEPKTPRAAKASKAARIPKEPKAPRAAKVPRAAKLLKEQQLANDNNNNDITTNIPDTERGLTDEDKVFISGLCGNHNIYGDILMWLRTFNYDTKISVNSCVIVAGATSIGKTYSINKISKYLNYEIIGIDNSNCYNSQFLKDIIQKSTSSSFIQILTNNFQKKVVVIDNFDSLFIADKTINITLLKILLENKLKNIPIICISNNDIIKKIGDIKKLCVMYLLTTPNNEEITELLLRTAAACAAGAACANNIRECCLNSNGNLNKLFRDIDNINNDRLYSDSVENTSDINILYSNDFNRQLTKRIIAKDPWMIPLKFHENLIDNLNNRIIPLNKCNEYYKSFMNIMCLYDYYMFKDNIEFCVELFASKVYYLSVFKYKKNTSVKSNIGNFTKMLSYLSLQKKNIKNNYNNIKNLPLYQISNYHISLCNRKFISFN</sequence>